<evidence type="ECO:0000313" key="3">
    <source>
        <dbReference type="Proteomes" id="UP000673394"/>
    </source>
</evidence>
<evidence type="ECO:0000313" key="2">
    <source>
        <dbReference type="EMBL" id="MBP3965334.1"/>
    </source>
</evidence>
<feature type="domain" description="Copper amine oxidase-like N-terminal" evidence="1">
    <location>
        <begin position="3"/>
        <end position="49"/>
    </location>
</feature>
<organism evidence="2 3">
    <name type="scientific">Paenibacillus lignilyticus</name>
    <dbReference type="NCBI Taxonomy" id="1172615"/>
    <lineage>
        <taxon>Bacteria</taxon>
        <taxon>Bacillati</taxon>
        <taxon>Bacillota</taxon>
        <taxon>Bacilli</taxon>
        <taxon>Bacillales</taxon>
        <taxon>Paenibacillaceae</taxon>
        <taxon>Paenibacillus</taxon>
    </lineage>
</organism>
<dbReference type="Gene3D" id="3.30.457.10">
    <property type="entry name" value="Copper amine oxidase-like, N-terminal domain"/>
    <property type="match status" value="1"/>
</dbReference>
<evidence type="ECO:0000259" key="1">
    <source>
        <dbReference type="Pfam" id="PF07833"/>
    </source>
</evidence>
<dbReference type="InterPro" id="IPR036582">
    <property type="entry name" value="Mao_N_sf"/>
</dbReference>
<dbReference type="RefSeq" id="WP_210661670.1">
    <property type="nucleotide sequence ID" value="NZ_JAGKSP010000010.1"/>
</dbReference>
<protein>
    <recommendedName>
        <fullName evidence="1">Copper amine oxidase-like N-terminal domain-containing protein</fullName>
    </recommendedName>
</protein>
<dbReference type="EMBL" id="JAGKSP010000010">
    <property type="protein sequence ID" value="MBP3965334.1"/>
    <property type="molecule type" value="Genomic_DNA"/>
</dbReference>
<sequence length="54" mass="5827">MKTTLNGSIVPASEKPVFVNDSVFVPLRFLSETLGAHVTWDAPANAVRIEQASN</sequence>
<accession>A0ABS5CHP6</accession>
<dbReference type="Proteomes" id="UP000673394">
    <property type="component" value="Unassembled WGS sequence"/>
</dbReference>
<dbReference type="InterPro" id="IPR012854">
    <property type="entry name" value="Cu_amine_oxidase-like_N"/>
</dbReference>
<proteinExistence type="predicted"/>
<reference evidence="2 3" key="1">
    <citation type="submission" date="2021-04" db="EMBL/GenBank/DDBJ databases">
        <title>Paenibacillus sp. DLE-14 whole genome sequence.</title>
        <authorList>
            <person name="Ham Y.J."/>
        </authorList>
    </citation>
    <scope>NUCLEOTIDE SEQUENCE [LARGE SCALE GENOMIC DNA]</scope>
    <source>
        <strain evidence="2 3">DLE-14</strain>
    </source>
</reference>
<name>A0ABS5CHP6_9BACL</name>
<gene>
    <name evidence="2" type="ORF">I8J30_21725</name>
</gene>
<comment type="caution">
    <text evidence="2">The sequence shown here is derived from an EMBL/GenBank/DDBJ whole genome shotgun (WGS) entry which is preliminary data.</text>
</comment>
<dbReference type="SUPFAM" id="SSF55383">
    <property type="entry name" value="Copper amine oxidase, domain N"/>
    <property type="match status" value="1"/>
</dbReference>
<keyword evidence="3" id="KW-1185">Reference proteome</keyword>
<dbReference type="Pfam" id="PF07833">
    <property type="entry name" value="Cu_amine_oxidN1"/>
    <property type="match status" value="1"/>
</dbReference>